<keyword evidence="3" id="KW-1185">Reference proteome</keyword>
<feature type="domain" description="Ribbon-helix-helix" evidence="1">
    <location>
        <begin position="18"/>
        <end position="78"/>
    </location>
</feature>
<dbReference type="AlphaFoldDB" id="A0A7W6NMN8"/>
<dbReference type="EMBL" id="JACIEZ010000010">
    <property type="protein sequence ID" value="MBB4066562.1"/>
    <property type="molecule type" value="Genomic_DNA"/>
</dbReference>
<evidence type="ECO:0000259" key="1">
    <source>
        <dbReference type="Pfam" id="PF13467"/>
    </source>
</evidence>
<dbReference type="GO" id="GO:0003677">
    <property type="term" value="F:DNA binding"/>
    <property type="evidence" value="ECO:0007669"/>
    <property type="project" value="UniProtKB-KW"/>
</dbReference>
<protein>
    <submittedName>
        <fullName evidence="2">Putative DNA-binding ribbon-helix-helix protein</fullName>
    </submittedName>
</protein>
<sequence>MELMREHTEIASGAQLRFRAVPVDGVRKGLRLEEAYWDALAELATDLGVKPGQLISRYAAQYGENGNVTAAVRLGVLEGLREREMQRQATMSLQAIIGMVAGCPTAAFALSGGKKVLTYNPPFLSFLQARLSHLSPEALAAGLKLQLDIPFGALMSRLRNEPQTPVSAGYVIATNDRILRGRLNAVLANAVGEGAIIGYLAG</sequence>
<dbReference type="InterPro" id="IPR027373">
    <property type="entry name" value="RHH_dom"/>
</dbReference>
<evidence type="ECO:0000313" key="3">
    <source>
        <dbReference type="Proteomes" id="UP000528286"/>
    </source>
</evidence>
<reference evidence="2 3" key="1">
    <citation type="submission" date="2020-08" db="EMBL/GenBank/DDBJ databases">
        <title>Genomic Encyclopedia of Type Strains, Phase IV (KMG-IV): sequencing the most valuable type-strain genomes for metagenomic binning, comparative biology and taxonomic classification.</title>
        <authorList>
            <person name="Goeker M."/>
        </authorList>
    </citation>
    <scope>NUCLEOTIDE SEQUENCE [LARGE SCALE GENOMIC DNA]</scope>
    <source>
        <strain evidence="2 3">DSM 29853</strain>
    </source>
</reference>
<dbReference type="Pfam" id="PF13467">
    <property type="entry name" value="RHH_4"/>
    <property type="match status" value="1"/>
</dbReference>
<dbReference type="RefSeq" id="WP_183367826.1">
    <property type="nucleotide sequence ID" value="NZ_JACIEZ010000010.1"/>
</dbReference>
<dbReference type="Gene3D" id="1.10.3990.20">
    <property type="entry name" value="protein bp1543"/>
    <property type="match status" value="1"/>
</dbReference>
<name>A0A7W6NMN8_9HYPH</name>
<accession>A0A7W6NMN8</accession>
<dbReference type="InterPro" id="IPR038268">
    <property type="entry name" value="RHH_sf"/>
</dbReference>
<proteinExistence type="predicted"/>
<comment type="caution">
    <text evidence="2">The sequence shown here is derived from an EMBL/GenBank/DDBJ whole genome shotgun (WGS) entry which is preliminary data.</text>
</comment>
<gene>
    <name evidence="2" type="ORF">GGR23_003779</name>
</gene>
<keyword evidence="2" id="KW-0238">DNA-binding</keyword>
<dbReference type="Proteomes" id="UP000528286">
    <property type="component" value="Unassembled WGS sequence"/>
</dbReference>
<evidence type="ECO:0000313" key="2">
    <source>
        <dbReference type="EMBL" id="MBB4066562.1"/>
    </source>
</evidence>
<organism evidence="2 3">
    <name type="scientific">Gellertiella hungarica</name>
    <dbReference type="NCBI Taxonomy" id="1572859"/>
    <lineage>
        <taxon>Bacteria</taxon>
        <taxon>Pseudomonadati</taxon>
        <taxon>Pseudomonadota</taxon>
        <taxon>Alphaproteobacteria</taxon>
        <taxon>Hyphomicrobiales</taxon>
        <taxon>Rhizobiaceae</taxon>
        <taxon>Gellertiella</taxon>
    </lineage>
</organism>